<evidence type="ECO:0000256" key="1">
    <source>
        <dbReference type="ARBA" id="ARBA00022801"/>
    </source>
</evidence>
<dbReference type="EMBL" id="JBHSBV010000003">
    <property type="protein sequence ID" value="MFC4201198.1"/>
    <property type="molecule type" value="Genomic_DNA"/>
</dbReference>
<dbReference type="InterPro" id="IPR017439">
    <property type="entry name" value="Amidohydrolase"/>
</dbReference>
<accession>A0ABV8NZG8</accession>
<dbReference type="NCBIfam" id="TIGR01891">
    <property type="entry name" value="amidohydrolases"/>
    <property type="match status" value="1"/>
</dbReference>
<dbReference type="InterPro" id="IPR036264">
    <property type="entry name" value="Bact_exopeptidase_dim_dom"/>
</dbReference>
<evidence type="ECO:0000313" key="4">
    <source>
        <dbReference type="Proteomes" id="UP001595848"/>
    </source>
</evidence>
<proteinExistence type="predicted"/>
<dbReference type="Gene3D" id="3.40.630.10">
    <property type="entry name" value="Zn peptidases"/>
    <property type="match status" value="1"/>
</dbReference>
<keyword evidence="1" id="KW-0378">Hydrolase</keyword>
<dbReference type="Pfam" id="PF07687">
    <property type="entry name" value="M20_dimer"/>
    <property type="match status" value="1"/>
</dbReference>
<keyword evidence="4" id="KW-1185">Reference proteome</keyword>
<dbReference type="InterPro" id="IPR011650">
    <property type="entry name" value="Peptidase_M20_dimer"/>
</dbReference>
<dbReference type="PIRSF" id="PIRSF005962">
    <property type="entry name" value="Pept_M20D_amidohydro"/>
    <property type="match status" value="1"/>
</dbReference>
<protein>
    <submittedName>
        <fullName evidence="3">Amidohydrolase</fullName>
    </submittedName>
</protein>
<dbReference type="PANTHER" id="PTHR11014:SF63">
    <property type="entry name" value="METALLOPEPTIDASE, PUTATIVE (AFU_ORTHOLOGUE AFUA_6G09600)-RELATED"/>
    <property type="match status" value="1"/>
</dbReference>
<dbReference type="SUPFAM" id="SSF53187">
    <property type="entry name" value="Zn-dependent exopeptidases"/>
    <property type="match status" value="1"/>
</dbReference>
<dbReference type="InterPro" id="IPR002933">
    <property type="entry name" value="Peptidase_M20"/>
</dbReference>
<reference evidence="4" key="1">
    <citation type="journal article" date="2019" name="Int. J. Syst. Evol. Microbiol.">
        <title>The Global Catalogue of Microorganisms (GCM) 10K type strain sequencing project: providing services to taxonomists for standard genome sequencing and annotation.</title>
        <authorList>
            <consortium name="The Broad Institute Genomics Platform"/>
            <consortium name="The Broad Institute Genome Sequencing Center for Infectious Disease"/>
            <person name="Wu L."/>
            <person name="Ma J."/>
        </authorList>
    </citation>
    <scope>NUCLEOTIDE SEQUENCE [LARGE SCALE GENOMIC DNA]</scope>
    <source>
        <strain evidence="4">LMG 24813</strain>
    </source>
</reference>
<name>A0ABV8NZG8_9BURK</name>
<dbReference type="Gene3D" id="3.30.70.360">
    <property type="match status" value="1"/>
</dbReference>
<dbReference type="PANTHER" id="PTHR11014">
    <property type="entry name" value="PEPTIDASE M20 FAMILY MEMBER"/>
    <property type="match status" value="1"/>
</dbReference>
<evidence type="ECO:0000313" key="3">
    <source>
        <dbReference type="EMBL" id="MFC4201198.1"/>
    </source>
</evidence>
<dbReference type="RefSeq" id="WP_343218691.1">
    <property type="nucleotide sequence ID" value="NZ_JAHTBN010000002.1"/>
</dbReference>
<sequence>MRPAFIRVDLPGLCRLFGRQVCQSPGTGGPRATRQGIGPRKRPAGYTEEFQIMLAEIEISRLSDDMRAWRRDIHRHPELGFKEHRTAAKVAELLQSWGIDAETEFGGTTAVIGTLRGTRGAGLTLGLRADMDALPMQEKGSPEYRSVHDNVFHGCGHDGHTAILLGVAKHLAAQRDFKGVVHFIFQPAEETLRGGSELIRQGLFERYPCDEIYALHNNNCIPAGQVGVRSGAILSACDLFRIHIQGVGSHAAMPHKSIDPIVVGSALVQALQSVVSRNVDPLDTAVLSICQFHAGSAINVIADTARLEGTLRTLSKQAQEVALGRLRGICDGIAATYGCEIRFEHLLSSPPTINTEAETETVRRAAAAVVGADKVVQAEPLMASEDFAFMLEQRPGSYFFLGHDGLTCHHPEFDFDDSSASTGAAVFVEIVRQRLG</sequence>
<dbReference type="SUPFAM" id="SSF55031">
    <property type="entry name" value="Bacterial exopeptidase dimerisation domain"/>
    <property type="match status" value="1"/>
</dbReference>
<dbReference type="Pfam" id="PF01546">
    <property type="entry name" value="Peptidase_M20"/>
    <property type="match status" value="1"/>
</dbReference>
<feature type="domain" description="Peptidase M20 dimerisation" evidence="2">
    <location>
        <begin position="240"/>
        <end position="332"/>
    </location>
</feature>
<evidence type="ECO:0000259" key="2">
    <source>
        <dbReference type="Pfam" id="PF07687"/>
    </source>
</evidence>
<comment type="caution">
    <text evidence="3">The sequence shown here is derived from an EMBL/GenBank/DDBJ whole genome shotgun (WGS) entry which is preliminary data.</text>
</comment>
<organism evidence="3 4">
    <name type="scientific">Candidimonas humi</name>
    <dbReference type="NCBI Taxonomy" id="683355"/>
    <lineage>
        <taxon>Bacteria</taxon>
        <taxon>Pseudomonadati</taxon>
        <taxon>Pseudomonadota</taxon>
        <taxon>Betaproteobacteria</taxon>
        <taxon>Burkholderiales</taxon>
        <taxon>Alcaligenaceae</taxon>
        <taxon>Candidimonas</taxon>
    </lineage>
</organism>
<gene>
    <name evidence="3" type="ORF">ACFOY1_09555</name>
</gene>
<dbReference type="Proteomes" id="UP001595848">
    <property type="component" value="Unassembled WGS sequence"/>
</dbReference>